<feature type="domain" description="Fungal-type protein kinase" evidence="2">
    <location>
        <begin position="198"/>
        <end position="564"/>
    </location>
</feature>
<feature type="compositionally biased region" description="Polar residues" evidence="1">
    <location>
        <begin position="876"/>
        <end position="885"/>
    </location>
</feature>
<feature type="compositionally biased region" description="Low complexity" evidence="1">
    <location>
        <begin position="891"/>
        <end position="901"/>
    </location>
</feature>
<dbReference type="OrthoDB" id="312874at2759"/>
<proteinExistence type="predicted"/>
<organism evidence="3 4">
    <name type="scientific">Cristinia sonorae</name>
    <dbReference type="NCBI Taxonomy" id="1940300"/>
    <lineage>
        <taxon>Eukaryota</taxon>
        <taxon>Fungi</taxon>
        <taxon>Dikarya</taxon>
        <taxon>Basidiomycota</taxon>
        <taxon>Agaricomycotina</taxon>
        <taxon>Agaricomycetes</taxon>
        <taxon>Agaricomycetidae</taxon>
        <taxon>Agaricales</taxon>
        <taxon>Pleurotineae</taxon>
        <taxon>Stephanosporaceae</taxon>
        <taxon>Cristinia</taxon>
    </lineage>
</organism>
<comment type="caution">
    <text evidence="3">The sequence shown here is derived from an EMBL/GenBank/DDBJ whole genome shotgun (WGS) entry which is preliminary data.</text>
</comment>
<reference evidence="3" key="1">
    <citation type="journal article" date="2021" name="New Phytol.">
        <title>Evolutionary innovations through gain and loss of genes in the ectomycorrhizal Boletales.</title>
        <authorList>
            <person name="Wu G."/>
            <person name="Miyauchi S."/>
            <person name="Morin E."/>
            <person name="Kuo A."/>
            <person name="Drula E."/>
            <person name="Varga T."/>
            <person name="Kohler A."/>
            <person name="Feng B."/>
            <person name="Cao Y."/>
            <person name="Lipzen A."/>
            <person name="Daum C."/>
            <person name="Hundley H."/>
            <person name="Pangilinan J."/>
            <person name="Johnson J."/>
            <person name="Barry K."/>
            <person name="LaButti K."/>
            <person name="Ng V."/>
            <person name="Ahrendt S."/>
            <person name="Min B."/>
            <person name="Choi I.G."/>
            <person name="Park H."/>
            <person name="Plett J.M."/>
            <person name="Magnuson J."/>
            <person name="Spatafora J.W."/>
            <person name="Nagy L.G."/>
            <person name="Henrissat B."/>
            <person name="Grigoriev I.V."/>
            <person name="Yang Z.L."/>
            <person name="Xu J."/>
            <person name="Martin F.M."/>
        </authorList>
    </citation>
    <scope>NUCLEOTIDE SEQUENCE</scope>
    <source>
        <strain evidence="3">KKN 215</strain>
    </source>
</reference>
<evidence type="ECO:0000256" key="1">
    <source>
        <dbReference type="SAM" id="MobiDB-lite"/>
    </source>
</evidence>
<dbReference type="Proteomes" id="UP000813824">
    <property type="component" value="Unassembled WGS sequence"/>
</dbReference>
<dbReference type="InterPro" id="IPR040976">
    <property type="entry name" value="Pkinase_fungal"/>
</dbReference>
<feature type="region of interest" description="Disordered" evidence="1">
    <location>
        <begin position="454"/>
        <end position="477"/>
    </location>
</feature>
<feature type="compositionally biased region" description="Low complexity" evidence="1">
    <location>
        <begin position="866"/>
        <end position="875"/>
    </location>
</feature>
<evidence type="ECO:0000259" key="2">
    <source>
        <dbReference type="Pfam" id="PF17667"/>
    </source>
</evidence>
<feature type="compositionally biased region" description="Polar residues" evidence="1">
    <location>
        <begin position="939"/>
        <end position="956"/>
    </location>
</feature>
<dbReference type="PANTHER" id="PTHR38248:SF2">
    <property type="entry name" value="FUNK1 11"/>
    <property type="match status" value="1"/>
</dbReference>
<protein>
    <recommendedName>
        <fullName evidence="2">Fungal-type protein kinase domain-containing protein</fullName>
    </recommendedName>
</protein>
<accession>A0A8K0UF89</accession>
<dbReference type="AlphaFoldDB" id="A0A8K0UF89"/>
<keyword evidence="4" id="KW-1185">Reference proteome</keyword>
<feature type="compositionally biased region" description="Basic and acidic residues" evidence="1">
    <location>
        <begin position="454"/>
        <end position="468"/>
    </location>
</feature>
<dbReference type="PANTHER" id="PTHR38248">
    <property type="entry name" value="FUNK1 6"/>
    <property type="match status" value="1"/>
</dbReference>
<name>A0A8K0UF89_9AGAR</name>
<evidence type="ECO:0000313" key="3">
    <source>
        <dbReference type="EMBL" id="KAH8084354.1"/>
    </source>
</evidence>
<feature type="region of interest" description="Disordered" evidence="1">
    <location>
        <begin position="866"/>
        <end position="956"/>
    </location>
</feature>
<dbReference type="EMBL" id="JAEVFJ010000046">
    <property type="protein sequence ID" value="KAH8084354.1"/>
    <property type="molecule type" value="Genomic_DNA"/>
</dbReference>
<sequence length="956" mass="107567">MSHTYHSANLTYKGIYDSHKTTPTRPSAPAMTHQGVQTVSEVEELVNREMGQGIQVAPSDNFLKTFLPLPEGDLTAKKFEGIYGTDYFKTFGLPDGQKAERLLYPMLVDAASKILACCDGDVHSYWISRPDSTPKSSDKSTAQIRPDAAAVLGDQRAYFRALDLLQASGTTEVRADNCSRLRPPKSFPAFSQLRDQITIWWLRVNTPVEVKPTDSEEHQREGSAQLCRYMRQVLRHQLDRRYVFGLLLCNHKMRVFYCDRSGLLVTMDWVDIRAMPKQFIQVIVGLSRLEPGKLGWDKTMLLRLQTQKKKLVFAPSTDPRVKVADYGASAYDTQWAIFVPNSDGSVDGKWYVTVRALSLSRAEVMVGRATLVWLRLTECWQKRLVLKNAWGRTDSTTEKDFYGTERVDHVGHVSCSVRIGNPTTAGKGVNSLRGGVDSVWRQWKGGFYEQLEGKRPRVRPRSPEDSLAHEGGGVAAPESEKPIASRILIRTVMEAYGWPIKYFKDLEEFVRVTRDTVRGHRNLYFKNGVLQRDISAGNMLACLDEVGETHGELIDLDHASRSPLRLKYNPRKDSSGFSFTALQSNAVEFLKHDLDLNVKQLDPALSSALLRRCQGSSTLASTTFERMTMLYMKSPHLMHCRKGQDSDSKELLWASVQDEGTLAFMSAELFGSGPYFGRTVIPRTDIPNTSQVVVHTAIHDMESVFWVFLYICLTRRGPGGARREELYSDSSMPSEDSTRTTHEARVRAIVEALFDSPYERVIQQNKRNLFTNPQDFEVDILPFIHPYFKPIEALLVRWFKLFQIAYGTYDDVGQGIIHDQVLDILDDALQALPKQSDPEYELMTQAELERRRRHLAQYAAFPDLPPAASASSSAPNDSHQLATQESPHRFSASSSVAVPAANQQPISPTRPKAKKLRIMLSSGQAGLGEEEAGDDDMTLSETDTTIKPLSYGTSRK</sequence>
<evidence type="ECO:0000313" key="4">
    <source>
        <dbReference type="Proteomes" id="UP000813824"/>
    </source>
</evidence>
<feature type="domain" description="Fungal-type protein kinase" evidence="2">
    <location>
        <begin position="656"/>
        <end position="712"/>
    </location>
</feature>
<gene>
    <name evidence="3" type="ORF">BXZ70DRAFT_900451</name>
</gene>
<dbReference type="Pfam" id="PF17667">
    <property type="entry name" value="Pkinase_fungal"/>
    <property type="match status" value="2"/>
</dbReference>
<feature type="compositionally biased region" description="Acidic residues" evidence="1">
    <location>
        <begin position="928"/>
        <end position="938"/>
    </location>
</feature>
<feature type="region of interest" description="Disordered" evidence="1">
    <location>
        <begin position="722"/>
        <end position="741"/>
    </location>
</feature>